<evidence type="ECO:0000313" key="2">
    <source>
        <dbReference type="EMBL" id="GAA3546601.1"/>
    </source>
</evidence>
<feature type="region of interest" description="Disordered" evidence="1">
    <location>
        <begin position="1"/>
        <end position="25"/>
    </location>
</feature>
<name>A0ABP6WA05_9ACTN</name>
<keyword evidence="3" id="KW-1185">Reference proteome</keyword>
<proteinExistence type="predicted"/>
<dbReference type="EMBL" id="BAABBB010000019">
    <property type="protein sequence ID" value="GAA3546601.1"/>
    <property type="molecule type" value="Genomic_DNA"/>
</dbReference>
<accession>A0ABP6WA05</accession>
<sequence>MFGECGGEVVDHPGMGEGVGLVDTGEHHSDARGVVEGVDLGAGAGLGEPDPLVLPVRVDPFPVGEGVGFDDLGLGDLQGVSDGLCKGSVSAKER</sequence>
<evidence type="ECO:0000256" key="1">
    <source>
        <dbReference type="SAM" id="MobiDB-lite"/>
    </source>
</evidence>
<comment type="caution">
    <text evidence="2">The sequence shown here is derived from an EMBL/GenBank/DDBJ whole genome shotgun (WGS) entry which is preliminary data.</text>
</comment>
<evidence type="ECO:0000313" key="3">
    <source>
        <dbReference type="Proteomes" id="UP001500301"/>
    </source>
</evidence>
<reference evidence="3" key="1">
    <citation type="journal article" date="2019" name="Int. J. Syst. Evol. Microbiol.">
        <title>The Global Catalogue of Microorganisms (GCM) 10K type strain sequencing project: providing services to taxonomists for standard genome sequencing and annotation.</title>
        <authorList>
            <consortium name="The Broad Institute Genomics Platform"/>
            <consortium name="The Broad Institute Genome Sequencing Center for Infectious Disease"/>
            <person name="Wu L."/>
            <person name="Ma J."/>
        </authorList>
    </citation>
    <scope>NUCLEOTIDE SEQUENCE [LARGE SCALE GENOMIC DNA]</scope>
    <source>
        <strain evidence="3">JCM 17460</strain>
    </source>
</reference>
<gene>
    <name evidence="2" type="ORF">GCM10022263_37220</name>
</gene>
<organism evidence="2 3">
    <name type="scientific">Nocardioides daeguensis</name>
    <dbReference type="NCBI Taxonomy" id="908359"/>
    <lineage>
        <taxon>Bacteria</taxon>
        <taxon>Bacillati</taxon>
        <taxon>Actinomycetota</taxon>
        <taxon>Actinomycetes</taxon>
        <taxon>Propionibacteriales</taxon>
        <taxon>Nocardioidaceae</taxon>
        <taxon>Nocardioides</taxon>
    </lineage>
</organism>
<protein>
    <submittedName>
        <fullName evidence="2">Uncharacterized protein</fullName>
    </submittedName>
</protein>
<dbReference type="Proteomes" id="UP001500301">
    <property type="component" value="Unassembled WGS sequence"/>
</dbReference>